<proteinExistence type="predicted"/>
<dbReference type="InterPro" id="IPR032874">
    <property type="entry name" value="DDE_dom"/>
</dbReference>
<accession>A0A2R6C419</accession>
<evidence type="ECO:0000313" key="3">
    <source>
        <dbReference type="Proteomes" id="UP000241886"/>
    </source>
</evidence>
<comment type="caution">
    <text evidence="2">The sequence shown here is derived from an EMBL/GenBank/DDBJ whole genome shotgun (WGS) entry which is preliminary data.</text>
</comment>
<organism evidence="2 3">
    <name type="scientific">Candidatus Marsarchaeota G2 archaeon ECH_B_SAG-G16</name>
    <dbReference type="NCBI Taxonomy" id="1978167"/>
    <lineage>
        <taxon>Archaea</taxon>
        <taxon>Candidatus Marsarchaeota</taxon>
        <taxon>Candidatus Marsarchaeota group 2</taxon>
    </lineage>
</organism>
<name>A0A2R6C419_9ARCH</name>
<gene>
    <name evidence="2" type="ORF">B9Q13_01475</name>
</gene>
<dbReference type="EMBL" id="NEXO01000023">
    <property type="protein sequence ID" value="PSO05619.1"/>
    <property type="molecule type" value="Genomic_DNA"/>
</dbReference>
<evidence type="ECO:0000259" key="1">
    <source>
        <dbReference type="Pfam" id="PF13610"/>
    </source>
</evidence>
<reference evidence="2 3" key="1">
    <citation type="submission" date="2017-04" db="EMBL/GenBank/DDBJ databases">
        <title>Novel microbial lineages endemic to geothermal iron-oxide mats fill important gaps in the evolutionary history of Archaea.</title>
        <authorList>
            <person name="Jay Z.J."/>
            <person name="Beam J.P."/>
            <person name="Dlakic M."/>
            <person name="Rusch D.B."/>
            <person name="Kozubal M.A."/>
            <person name="Inskeep W.P."/>
        </authorList>
    </citation>
    <scope>NUCLEOTIDE SEQUENCE [LARGE SCALE GENOMIC DNA]</scope>
    <source>
        <strain evidence="2">ECH_B_SAG-G16</strain>
    </source>
</reference>
<feature type="domain" description="DDE" evidence="1">
    <location>
        <begin position="38"/>
        <end position="89"/>
    </location>
</feature>
<protein>
    <recommendedName>
        <fullName evidence="1">DDE domain-containing protein</fullName>
    </recommendedName>
</protein>
<evidence type="ECO:0000313" key="2">
    <source>
        <dbReference type="EMBL" id="PSO05619.1"/>
    </source>
</evidence>
<dbReference type="Pfam" id="PF13610">
    <property type="entry name" value="DDE_Tnp_IS240"/>
    <property type="match status" value="1"/>
</dbReference>
<dbReference type="AlphaFoldDB" id="A0A2R6C419"/>
<sequence>MASSGCSLNPSLIVQDWAKKVEAKLSFKATPSWHFIIAVDESVVKCGGRAIYVWVEVDACTRQPVWFGVSLTRTMENALRFLRRLRRRCLGDPVHG</sequence>
<dbReference type="Proteomes" id="UP000241886">
    <property type="component" value="Unassembled WGS sequence"/>
</dbReference>